<dbReference type="Proteomes" id="UP001235303">
    <property type="component" value="Unassembled WGS sequence"/>
</dbReference>
<dbReference type="Pfam" id="PF11964">
    <property type="entry name" value="SpoIIAA-like"/>
    <property type="match status" value="1"/>
</dbReference>
<dbReference type="InterPro" id="IPR036513">
    <property type="entry name" value="STAS_dom_sf"/>
</dbReference>
<reference evidence="1 2" key="1">
    <citation type="submission" date="2023-01" db="EMBL/GenBank/DDBJ databases">
        <title>Novel diversity within Roseofilum (Cyanobacteria; Desertifilaceae) from marine benthic mats with descriptions of four novel species.</title>
        <authorList>
            <person name="Wang Y."/>
            <person name="Berthold D.E."/>
            <person name="Hu J."/>
            <person name="Lefler F.W."/>
            <person name="Laughinghouse H.D. IV."/>
        </authorList>
    </citation>
    <scope>NUCLEOTIDE SEQUENCE [LARGE SCALE GENOMIC DNA]</scope>
    <source>
        <strain evidence="1 2">BLCC-M154</strain>
    </source>
</reference>
<sequence>MSRLTSELGGFSDWVKLARLKGDSQQERNRLMITLIDFDHPSVIALSIEGKIEREDIDKIGQEIDDKLQQYPHLQAYVEVKQWGWITPDALLEDLKIGFNHFQDFDKKAVVSDTKWIKSLLPLARRLFPALEVACFPWSEQEQARLWIQSQSSE</sequence>
<name>A0ABT7ANP1_9CYAN</name>
<dbReference type="Gene3D" id="3.40.50.10600">
    <property type="entry name" value="SpoIIaa-like domains"/>
    <property type="match status" value="1"/>
</dbReference>
<comment type="caution">
    <text evidence="1">The sequence shown here is derived from an EMBL/GenBank/DDBJ whole genome shotgun (WGS) entry which is preliminary data.</text>
</comment>
<evidence type="ECO:0000313" key="2">
    <source>
        <dbReference type="Proteomes" id="UP001235303"/>
    </source>
</evidence>
<accession>A0ABT7ANP1</accession>
<protein>
    <submittedName>
        <fullName evidence="1">STAS/SEC14 domain-containing protein</fullName>
    </submittedName>
</protein>
<dbReference type="InterPro" id="IPR021866">
    <property type="entry name" value="SpoIIAA-like"/>
</dbReference>
<dbReference type="SUPFAM" id="SSF52091">
    <property type="entry name" value="SpoIIaa-like"/>
    <property type="match status" value="1"/>
</dbReference>
<gene>
    <name evidence="1" type="ORF">PMG71_03625</name>
</gene>
<proteinExistence type="predicted"/>
<evidence type="ECO:0000313" key="1">
    <source>
        <dbReference type="EMBL" id="MDJ1168513.1"/>
    </source>
</evidence>
<dbReference type="RefSeq" id="WP_283752277.1">
    <property type="nucleotide sequence ID" value="NZ_JAQOSP010000024.1"/>
</dbReference>
<organism evidence="1 2">
    <name type="scientific">Roseofilum acuticapitatum BLCC-M154</name>
    <dbReference type="NCBI Taxonomy" id="3022444"/>
    <lineage>
        <taxon>Bacteria</taxon>
        <taxon>Bacillati</taxon>
        <taxon>Cyanobacteriota</taxon>
        <taxon>Cyanophyceae</taxon>
        <taxon>Desertifilales</taxon>
        <taxon>Desertifilaceae</taxon>
        <taxon>Roseofilum</taxon>
        <taxon>Roseofilum acuticapitatum</taxon>
    </lineage>
</organism>
<keyword evidence="2" id="KW-1185">Reference proteome</keyword>
<dbReference type="InterPro" id="IPR038396">
    <property type="entry name" value="SpoIIAA-like_sf"/>
</dbReference>
<dbReference type="EMBL" id="JAQOSP010000024">
    <property type="protein sequence ID" value="MDJ1168513.1"/>
    <property type="molecule type" value="Genomic_DNA"/>
</dbReference>